<gene>
    <name evidence="4" type="ORF">TAPDE_005255</name>
</gene>
<evidence type="ECO:0000313" key="5">
    <source>
        <dbReference type="Proteomes" id="UP000013776"/>
    </source>
</evidence>
<dbReference type="PANTHER" id="PTHR22746:SF10">
    <property type="entry name" value="GUANINE NUCLEOTIDE EXCHANGE FACTOR SUBUNIT RIC1"/>
    <property type="match status" value="1"/>
</dbReference>
<dbReference type="STRING" id="1097556.R4XJW5"/>
<dbReference type="VEuPathDB" id="FungiDB:TAPDE_005255"/>
<proteinExistence type="predicted"/>
<sequence length="686" mass="76811">MVQSFHWQKLEGKVQTESTPISSIEFLKASSTKVHISRPVDISYCLSLDFYLWLTNDGDAFLARRDDQTWKGHVVHKCSQSGQQAILAAFNDSLSVLAIALSNGEVITYKINNDLDKQAVVLCTYKCEDIVGSIRSISFAEDQLTLLLCGEYGWTLRTSVGCKLYSNTVKELADDASTNGSTSNTSRRLRSATWIQGTYGALFLPIDAEAIYVRSFCTVVHRGLHYPQSIVLREPCGMQALSEVITNPLHTRYTRYALPVELNKIIQNYRYVAWSSCGRFIAVCGKHGLAHLSVASGIWKTYKDYADNLQVDLIVEPVWYHHFLIVAISLGENKYEIRLLSREFDVETILDTIVSDVRPVSICASNGQVFIAFENYTIVRSQILRSNERRVTLQAVQQYTLQRKYLPTSASLLSMEVIHETPTNENYRAHLLCLFGTSLYYVNLSLPEEGKLKPYAVVDCVQWFKVIDGLSKLKNALFVYDGSSLRLWFNLSTHGGFVQAYPGADVIIELDFIPLTVSGEQGLIDGFVLDDKAVNLSDSTGISGLRYQTRSFVPDVLEVLLTAGLVGDAFAISTRFSSQPQFPYVLEVLLYKALESSSEGHTDLLTTTWKLLQKHAQLMPEVVVACARKSEISTWDVLFSVTGAPLQFYQESLSNNDLKTAAAYLMILLTLNTDLKHEEVNISAQL</sequence>
<dbReference type="OrthoDB" id="67540at2759"/>
<dbReference type="AlphaFoldDB" id="R4XJW5"/>
<dbReference type="EMBL" id="CAHR02000296">
    <property type="protein sequence ID" value="CCG84738.1"/>
    <property type="molecule type" value="Genomic_DNA"/>
</dbReference>
<dbReference type="GO" id="GO:0042147">
    <property type="term" value="P:retrograde transport, endosome to Golgi"/>
    <property type="evidence" value="ECO:0007669"/>
    <property type="project" value="TreeGrafter"/>
</dbReference>
<dbReference type="Pfam" id="PF07064">
    <property type="entry name" value="RIC1"/>
    <property type="match status" value="1"/>
</dbReference>
<reference evidence="4 5" key="1">
    <citation type="journal article" date="2013" name="MBio">
        <title>Genome sequencing of the plant pathogen Taphrina deformans, the causal agent of peach leaf curl.</title>
        <authorList>
            <person name="Cisse O.H."/>
            <person name="Almeida J.M.G.C.F."/>
            <person name="Fonseca A."/>
            <person name="Kumar A.A."/>
            <person name="Salojaervi J."/>
            <person name="Overmyer K."/>
            <person name="Hauser P.M."/>
            <person name="Pagni M."/>
        </authorList>
    </citation>
    <scope>NUCLEOTIDE SEQUENCE [LARGE SCALE GENOMIC DNA]</scope>
    <source>
        <strain evidence="5">PYCC 5710 / ATCC 11124 / CBS 356.35 / IMI 108563 / JCM 9778 / NBRC 8474</strain>
    </source>
</reference>
<keyword evidence="5" id="KW-1185">Reference proteome</keyword>
<comment type="caution">
    <text evidence="4">The sequence shown here is derived from an EMBL/GenBank/DDBJ whole genome shotgun (WGS) entry which is preliminary data.</text>
</comment>
<dbReference type="Proteomes" id="UP000013776">
    <property type="component" value="Unassembled WGS sequence"/>
</dbReference>
<dbReference type="PANTHER" id="PTHR22746">
    <property type="entry name" value="RAB6A-GEF COMPLEX PARTNER PROTEIN 1"/>
    <property type="match status" value="1"/>
</dbReference>
<dbReference type="eggNOG" id="KOG2006">
    <property type="taxonomic scope" value="Eukaryota"/>
</dbReference>
<keyword evidence="2" id="KW-0472">Membrane</keyword>
<accession>R4XJW5</accession>
<dbReference type="GO" id="GO:0000139">
    <property type="term" value="C:Golgi membrane"/>
    <property type="evidence" value="ECO:0007669"/>
    <property type="project" value="TreeGrafter"/>
</dbReference>
<feature type="domain" description="RIC1 C-terminal alpha solenoid region" evidence="3">
    <location>
        <begin position="555"/>
        <end position="676"/>
    </location>
</feature>
<evidence type="ECO:0000256" key="1">
    <source>
        <dbReference type="ARBA" id="ARBA00004370"/>
    </source>
</evidence>
<dbReference type="GO" id="GO:0005829">
    <property type="term" value="C:cytosol"/>
    <property type="evidence" value="ECO:0007669"/>
    <property type="project" value="TreeGrafter"/>
</dbReference>
<protein>
    <recommendedName>
        <fullName evidence="3">RIC1 C-terminal alpha solenoid region domain-containing protein</fullName>
    </recommendedName>
</protein>
<dbReference type="InterPro" id="IPR009771">
    <property type="entry name" value="RIC1_C"/>
</dbReference>
<name>R4XJW5_TAPDE</name>
<comment type="subcellular location">
    <subcellularLocation>
        <location evidence="1">Membrane</location>
    </subcellularLocation>
</comment>
<organism evidence="4 5">
    <name type="scientific">Taphrina deformans (strain PYCC 5710 / ATCC 11124 / CBS 356.35 / IMI 108563 / JCM 9778 / NBRC 8474)</name>
    <name type="common">Peach leaf curl fungus</name>
    <name type="synonym">Lalaria deformans</name>
    <dbReference type="NCBI Taxonomy" id="1097556"/>
    <lineage>
        <taxon>Eukaryota</taxon>
        <taxon>Fungi</taxon>
        <taxon>Dikarya</taxon>
        <taxon>Ascomycota</taxon>
        <taxon>Taphrinomycotina</taxon>
        <taxon>Taphrinomycetes</taxon>
        <taxon>Taphrinales</taxon>
        <taxon>Taphrinaceae</taxon>
        <taxon>Taphrina</taxon>
    </lineage>
</organism>
<dbReference type="InterPro" id="IPR040096">
    <property type="entry name" value="Ric1"/>
</dbReference>
<evidence type="ECO:0000313" key="4">
    <source>
        <dbReference type="EMBL" id="CCG84738.1"/>
    </source>
</evidence>
<evidence type="ECO:0000256" key="2">
    <source>
        <dbReference type="ARBA" id="ARBA00023136"/>
    </source>
</evidence>
<dbReference type="SUPFAM" id="SSF69322">
    <property type="entry name" value="Tricorn protease domain 2"/>
    <property type="match status" value="1"/>
</dbReference>
<dbReference type="GO" id="GO:0006886">
    <property type="term" value="P:intracellular protein transport"/>
    <property type="evidence" value="ECO:0007669"/>
    <property type="project" value="InterPro"/>
</dbReference>
<evidence type="ECO:0000259" key="3">
    <source>
        <dbReference type="Pfam" id="PF07064"/>
    </source>
</evidence>
<dbReference type="GO" id="GO:0034066">
    <property type="term" value="C:Ric1-Rgp1 guanyl-nucleotide exchange factor complex"/>
    <property type="evidence" value="ECO:0007669"/>
    <property type="project" value="InterPro"/>
</dbReference>